<gene>
    <name evidence="3" type="ORF">KUTeg_001479</name>
</gene>
<keyword evidence="1" id="KW-1133">Transmembrane helix</keyword>
<evidence type="ECO:0000259" key="2">
    <source>
        <dbReference type="Pfam" id="PF07679"/>
    </source>
</evidence>
<dbReference type="InterPro" id="IPR036179">
    <property type="entry name" value="Ig-like_dom_sf"/>
</dbReference>
<evidence type="ECO:0000313" key="4">
    <source>
        <dbReference type="Proteomes" id="UP001217089"/>
    </source>
</evidence>
<dbReference type="Gene3D" id="2.60.40.10">
    <property type="entry name" value="Immunoglobulins"/>
    <property type="match status" value="1"/>
</dbReference>
<reference evidence="3 4" key="1">
    <citation type="submission" date="2022-12" db="EMBL/GenBank/DDBJ databases">
        <title>Chromosome-level genome of Tegillarca granosa.</title>
        <authorList>
            <person name="Kim J."/>
        </authorList>
    </citation>
    <scope>NUCLEOTIDE SEQUENCE [LARGE SCALE GENOMIC DNA]</scope>
    <source>
        <strain evidence="3">Teg-2019</strain>
        <tissue evidence="3">Adductor muscle</tissue>
    </source>
</reference>
<dbReference type="Proteomes" id="UP001217089">
    <property type="component" value="Unassembled WGS sequence"/>
</dbReference>
<keyword evidence="4" id="KW-1185">Reference proteome</keyword>
<keyword evidence="1" id="KW-0472">Membrane</keyword>
<proteinExistence type="predicted"/>
<evidence type="ECO:0000256" key="1">
    <source>
        <dbReference type="SAM" id="Phobius"/>
    </source>
</evidence>
<evidence type="ECO:0000313" key="3">
    <source>
        <dbReference type="EMBL" id="KAJ8319892.1"/>
    </source>
</evidence>
<organism evidence="3 4">
    <name type="scientific">Tegillarca granosa</name>
    <name type="common">Malaysian cockle</name>
    <name type="synonym">Anadara granosa</name>
    <dbReference type="NCBI Taxonomy" id="220873"/>
    <lineage>
        <taxon>Eukaryota</taxon>
        <taxon>Metazoa</taxon>
        <taxon>Spiralia</taxon>
        <taxon>Lophotrochozoa</taxon>
        <taxon>Mollusca</taxon>
        <taxon>Bivalvia</taxon>
        <taxon>Autobranchia</taxon>
        <taxon>Pteriomorphia</taxon>
        <taxon>Arcoida</taxon>
        <taxon>Arcoidea</taxon>
        <taxon>Arcidae</taxon>
        <taxon>Tegillarca</taxon>
    </lineage>
</organism>
<accession>A0ABQ9FT61</accession>
<dbReference type="SUPFAM" id="SSF48726">
    <property type="entry name" value="Immunoglobulin"/>
    <property type="match status" value="1"/>
</dbReference>
<feature type="non-terminal residue" evidence="3">
    <location>
        <position position="101"/>
    </location>
</feature>
<feature type="domain" description="Immunoglobulin I-set" evidence="2">
    <location>
        <begin position="26"/>
        <end position="70"/>
    </location>
</feature>
<feature type="transmembrane region" description="Helical" evidence="1">
    <location>
        <begin position="71"/>
        <end position="88"/>
    </location>
</feature>
<dbReference type="InterPro" id="IPR013783">
    <property type="entry name" value="Ig-like_fold"/>
</dbReference>
<keyword evidence="1" id="KW-0812">Transmembrane</keyword>
<comment type="caution">
    <text evidence="3">The sequence shown here is derived from an EMBL/GenBank/DDBJ whole genome shotgun (WGS) entry which is preliminary data.</text>
</comment>
<sequence length="101" mass="11157">MPQLEYDNRLKSKQILKAGTSLSLQVNISARLSIDTTEEVSTITVKNALLDDGGVYSIIAKNDVGKLKPNLTFFYFGIPLLMNFGFLADKPSKPNSLHVIE</sequence>
<dbReference type="Pfam" id="PF07679">
    <property type="entry name" value="I-set"/>
    <property type="match status" value="1"/>
</dbReference>
<name>A0ABQ9FT61_TEGGR</name>
<dbReference type="InterPro" id="IPR013098">
    <property type="entry name" value="Ig_I-set"/>
</dbReference>
<dbReference type="EMBL" id="JARBDR010000141">
    <property type="protein sequence ID" value="KAJ8319892.1"/>
    <property type="molecule type" value="Genomic_DNA"/>
</dbReference>
<protein>
    <recommendedName>
        <fullName evidence="2">Immunoglobulin I-set domain-containing protein</fullName>
    </recommendedName>
</protein>